<keyword evidence="3" id="KW-1185">Reference proteome</keyword>
<accession>A0A6A6SXB6</accession>
<protein>
    <submittedName>
        <fullName evidence="2">Uncharacterized protein</fullName>
    </submittedName>
</protein>
<evidence type="ECO:0000313" key="3">
    <source>
        <dbReference type="Proteomes" id="UP000799324"/>
    </source>
</evidence>
<dbReference type="Proteomes" id="UP000799324">
    <property type="component" value="Unassembled WGS sequence"/>
</dbReference>
<evidence type="ECO:0000313" key="2">
    <source>
        <dbReference type="EMBL" id="KAF2652242.1"/>
    </source>
</evidence>
<dbReference type="AlphaFoldDB" id="A0A6A6SXB6"/>
<evidence type="ECO:0000256" key="1">
    <source>
        <dbReference type="SAM" id="MobiDB-lite"/>
    </source>
</evidence>
<proteinExistence type="predicted"/>
<feature type="region of interest" description="Disordered" evidence="1">
    <location>
        <begin position="33"/>
        <end position="79"/>
    </location>
</feature>
<gene>
    <name evidence="2" type="ORF">K491DRAFT_53626</name>
</gene>
<feature type="compositionally biased region" description="Low complexity" evidence="1">
    <location>
        <begin position="58"/>
        <end position="67"/>
    </location>
</feature>
<sequence length="115" mass="12763">MGVGVLCWVERASYRGVVARCNWLAGGFAGEKAKPWRRHPSQSAPRPPSHPQTLSHNTIPPTTHPPTRSLRKPETLPNPAQLSRWRTRYVFLICAVSPPAVLWWDAPLALAGPAR</sequence>
<organism evidence="2 3">
    <name type="scientific">Lophiostoma macrostomum CBS 122681</name>
    <dbReference type="NCBI Taxonomy" id="1314788"/>
    <lineage>
        <taxon>Eukaryota</taxon>
        <taxon>Fungi</taxon>
        <taxon>Dikarya</taxon>
        <taxon>Ascomycota</taxon>
        <taxon>Pezizomycotina</taxon>
        <taxon>Dothideomycetes</taxon>
        <taxon>Pleosporomycetidae</taxon>
        <taxon>Pleosporales</taxon>
        <taxon>Lophiostomataceae</taxon>
        <taxon>Lophiostoma</taxon>
    </lineage>
</organism>
<name>A0A6A6SXB6_9PLEO</name>
<reference evidence="2" key="1">
    <citation type="journal article" date="2020" name="Stud. Mycol.">
        <title>101 Dothideomycetes genomes: a test case for predicting lifestyles and emergence of pathogens.</title>
        <authorList>
            <person name="Haridas S."/>
            <person name="Albert R."/>
            <person name="Binder M."/>
            <person name="Bloem J."/>
            <person name="Labutti K."/>
            <person name="Salamov A."/>
            <person name="Andreopoulos B."/>
            <person name="Baker S."/>
            <person name="Barry K."/>
            <person name="Bills G."/>
            <person name="Bluhm B."/>
            <person name="Cannon C."/>
            <person name="Castanera R."/>
            <person name="Culley D."/>
            <person name="Daum C."/>
            <person name="Ezra D."/>
            <person name="Gonzalez J."/>
            <person name="Henrissat B."/>
            <person name="Kuo A."/>
            <person name="Liang C."/>
            <person name="Lipzen A."/>
            <person name="Lutzoni F."/>
            <person name="Magnuson J."/>
            <person name="Mondo S."/>
            <person name="Nolan M."/>
            <person name="Ohm R."/>
            <person name="Pangilinan J."/>
            <person name="Park H.-J."/>
            <person name="Ramirez L."/>
            <person name="Alfaro M."/>
            <person name="Sun H."/>
            <person name="Tritt A."/>
            <person name="Yoshinaga Y."/>
            <person name="Zwiers L.-H."/>
            <person name="Turgeon B."/>
            <person name="Goodwin S."/>
            <person name="Spatafora J."/>
            <person name="Crous P."/>
            <person name="Grigoriev I."/>
        </authorList>
    </citation>
    <scope>NUCLEOTIDE SEQUENCE</scope>
    <source>
        <strain evidence="2">CBS 122681</strain>
    </source>
</reference>
<dbReference type="EMBL" id="MU004406">
    <property type="protein sequence ID" value="KAF2652242.1"/>
    <property type="molecule type" value="Genomic_DNA"/>
</dbReference>